<evidence type="ECO:0000313" key="4">
    <source>
        <dbReference type="EMBL" id="TQV83006.1"/>
    </source>
</evidence>
<organism evidence="4 5">
    <name type="scientific">Aliikangiella coralliicola</name>
    <dbReference type="NCBI Taxonomy" id="2592383"/>
    <lineage>
        <taxon>Bacteria</taxon>
        <taxon>Pseudomonadati</taxon>
        <taxon>Pseudomonadota</taxon>
        <taxon>Gammaproteobacteria</taxon>
        <taxon>Oceanospirillales</taxon>
        <taxon>Pleioneaceae</taxon>
        <taxon>Aliikangiella</taxon>
    </lineage>
</organism>
<evidence type="ECO:0000313" key="5">
    <source>
        <dbReference type="Proteomes" id="UP000315439"/>
    </source>
</evidence>
<dbReference type="GO" id="GO:0009103">
    <property type="term" value="P:lipopolysaccharide biosynthetic process"/>
    <property type="evidence" value="ECO:0007669"/>
    <property type="project" value="TreeGrafter"/>
</dbReference>
<proteinExistence type="predicted"/>
<dbReference type="EMBL" id="VIKS01000015">
    <property type="protein sequence ID" value="TQV83006.1"/>
    <property type="molecule type" value="Genomic_DNA"/>
</dbReference>
<evidence type="ECO:0000256" key="1">
    <source>
        <dbReference type="ARBA" id="ARBA00022679"/>
    </source>
</evidence>
<dbReference type="Gene3D" id="3.40.50.2000">
    <property type="entry name" value="Glycogen Phosphorylase B"/>
    <property type="match status" value="2"/>
</dbReference>
<name>A0A545U0L6_9GAMM</name>
<dbReference type="SUPFAM" id="SSF53756">
    <property type="entry name" value="UDP-Glycosyltransferase/glycogen phosphorylase"/>
    <property type="match status" value="1"/>
</dbReference>
<feature type="domain" description="Glycosyl transferase family 1" evidence="2">
    <location>
        <begin position="186"/>
        <end position="348"/>
    </location>
</feature>
<dbReference type="GO" id="GO:0016757">
    <property type="term" value="F:glycosyltransferase activity"/>
    <property type="evidence" value="ECO:0007669"/>
    <property type="project" value="InterPro"/>
</dbReference>
<dbReference type="Proteomes" id="UP000315439">
    <property type="component" value="Unassembled WGS sequence"/>
</dbReference>
<dbReference type="PANTHER" id="PTHR46401:SF2">
    <property type="entry name" value="GLYCOSYLTRANSFERASE WBBK-RELATED"/>
    <property type="match status" value="1"/>
</dbReference>
<reference evidence="4 5" key="1">
    <citation type="submission" date="2019-07" db="EMBL/GenBank/DDBJ databases">
        <title>Draft genome for Aliikangiella sp. M105.</title>
        <authorList>
            <person name="Wang G."/>
        </authorList>
    </citation>
    <scope>NUCLEOTIDE SEQUENCE [LARGE SCALE GENOMIC DNA]</scope>
    <source>
        <strain evidence="4 5">M105</strain>
    </source>
</reference>
<dbReference type="AlphaFoldDB" id="A0A545U0L6"/>
<gene>
    <name evidence="4" type="ORF">FLL46_24900</name>
</gene>
<dbReference type="Pfam" id="PF13439">
    <property type="entry name" value="Glyco_transf_4"/>
    <property type="match status" value="1"/>
</dbReference>
<dbReference type="Pfam" id="PF00534">
    <property type="entry name" value="Glycos_transf_1"/>
    <property type="match status" value="1"/>
</dbReference>
<dbReference type="InterPro" id="IPR028098">
    <property type="entry name" value="Glyco_trans_4-like_N"/>
</dbReference>
<evidence type="ECO:0000259" key="2">
    <source>
        <dbReference type="Pfam" id="PF00534"/>
    </source>
</evidence>
<dbReference type="PANTHER" id="PTHR46401">
    <property type="entry name" value="GLYCOSYLTRANSFERASE WBBK-RELATED"/>
    <property type="match status" value="1"/>
</dbReference>
<dbReference type="CDD" id="cd03801">
    <property type="entry name" value="GT4_PimA-like"/>
    <property type="match status" value="1"/>
</dbReference>
<comment type="caution">
    <text evidence="4">The sequence shown here is derived from an EMBL/GenBank/DDBJ whole genome shotgun (WGS) entry which is preliminary data.</text>
</comment>
<keyword evidence="5" id="KW-1185">Reference proteome</keyword>
<feature type="domain" description="Glycosyltransferase subfamily 4-like N-terminal" evidence="3">
    <location>
        <begin position="17"/>
        <end position="162"/>
    </location>
</feature>
<dbReference type="OrthoDB" id="9815351at2"/>
<sequence length="370" mass="42251">MKTVCHVISGYFRNDARVFKRQCLSLKEAGYEVSILTNDGEPNEVLEGINIYACEQVWPRWKTLLFALYQFKKQALQIDADIYQLHSPELLPLGVMLKKMGKTVIYDAHEDMPAHILEKEWLPQVSRKFISVVVAKYMNRVYRKIDEIVSPHSHVVQKINEEIGKGVLVANFPLIKALDPEVIENVANRDLILCYSGTVYAYSNQEATIEAISSIDNAVYEVAGYMDEQHQQDLLAMPGSEKSKFHGRIDQVALRELYLRSLIGVVIYDYKLNLGHNLGSYGTNKIFEYMEAGLPIICTDYILWKEIIDEYKCGIYVKPGDVAAIASAINTINGDRELARTMGINARKAAEEKFNWVTEKKKYITVFNKY</sequence>
<dbReference type="InterPro" id="IPR001296">
    <property type="entry name" value="Glyco_trans_1"/>
</dbReference>
<dbReference type="RefSeq" id="WP_142934821.1">
    <property type="nucleotide sequence ID" value="NZ_ML660171.1"/>
</dbReference>
<keyword evidence="1 4" id="KW-0808">Transferase</keyword>
<accession>A0A545U0L6</accession>
<protein>
    <submittedName>
        <fullName evidence="4">Glycosyltransferase family 4 protein</fullName>
    </submittedName>
</protein>
<evidence type="ECO:0000259" key="3">
    <source>
        <dbReference type="Pfam" id="PF13439"/>
    </source>
</evidence>